<evidence type="ECO:0000313" key="2">
    <source>
        <dbReference type="Proteomes" id="UP000309997"/>
    </source>
</evidence>
<evidence type="ECO:0000313" key="1">
    <source>
        <dbReference type="EMBL" id="KAL3570742.1"/>
    </source>
</evidence>
<keyword evidence="2" id="KW-1185">Reference proteome</keyword>
<proteinExistence type="predicted"/>
<name>A0ACC4AXU8_POPAL</name>
<comment type="caution">
    <text evidence="1">The sequence shown here is derived from an EMBL/GenBank/DDBJ whole genome shotgun (WGS) entry which is preliminary data.</text>
</comment>
<gene>
    <name evidence="1" type="ORF">D5086_027991</name>
</gene>
<sequence length="400" mass="45558">MFLSITKSHNRCSYYYFFSSSSSSKNKNWSLIHQIVKAFHNQQDPKPLNPILLSKLQLYHVPDVIISLQPKPFSAIRFFEWADSFFISPLSAPSFCALLHVLLQNQLFSRAACVFDKFIMQFGNDDDTLDAFRDGFCDLDSTNHSVVYGFLIESYCRKGMFDKSVDIFMHVCVKGIFVSPNVVYLLLGSLVDSHCVDVIVDKYGELCSAMREQPFSVYEFVMNRFMNKGEVEMGLRFHKALIQGGFGLDIITCNKILKGRLEDGQRLLLVALDKGIKLDVVGFSSAMDAYVKIRDVGRYLQTDGFLFPKVILMIVEVLIHGDPIAFCSYRGKEWNWTRSTCNYSKNGVKILQRKGAFSNLSFINRNDPTVTLDNEDHHCKDFAVGPSHRDILVDTTEVNL</sequence>
<reference evidence="1 2" key="1">
    <citation type="journal article" date="2024" name="Plant Biotechnol. J.">
        <title>Genome and CRISPR/Cas9 system of a widespread forest tree (Populus alba) in the world.</title>
        <authorList>
            <person name="Liu Y.J."/>
            <person name="Jiang P.F."/>
            <person name="Han X.M."/>
            <person name="Li X.Y."/>
            <person name="Wang H.M."/>
            <person name="Wang Y.J."/>
            <person name="Wang X.X."/>
            <person name="Zeng Q.Y."/>
        </authorList>
    </citation>
    <scope>NUCLEOTIDE SEQUENCE [LARGE SCALE GENOMIC DNA]</scope>
    <source>
        <strain evidence="2">cv. PAL-ZL1</strain>
    </source>
</reference>
<protein>
    <submittedName>
        <fullName evidence="1">Uncharacterized protein</fullName>
    </submittedName>
</protein>
<dbReference type="Proteomes" id="UP000309997">
    <property type="component" value="Unassembled WGS sequence"/>
</dbReference>
<accession>A0ACC4AXU8</accession>
<organism evidence="1 2">
    <name type="scientific">Populus alba</name>
    <name type="common">White poplar</name>
    <dbReference type="NCBI Taxonomy" id="43335"/>
    <lineage>
        <taxon>Eukaryota</taxon>
        <taxon>Viridiplantae</taxon>
        <taxon>Streptophyta</taxon>
        <taxon>Embryophyta</taxon>
        <taxon>Tracheophyta</taxon>
        <taxon>Spermatophyta</taxon>
        <taxon>Magnoliopsida</taxon>
        <taxon>eudicotyledons</taxon>
        <taxon>Gunneridae</taxon>
        <taxon>Pentapetalae</taxon>
        <taxon>rosids</taxon>
        <taxon>fabids</taxon>
        <taxon>Malpighiales</taxon>
        <taxon>Salicaceae</taxon>
        <taxon>Saliceae</taxon>
        <taxon>Populus</taxon>
    </lineage>
</organism>
<dbReference type="EMBL" id="RCHU02000015">
    <property type="protein sequence ID" value="KAL3570742.1"/>
    <property type="molecule type" value="Genomic_DNA"/>
</dbReference>